<sequence length="110" mass="13079">MNTDLSHITEETSDDDLPYLISYFHWAHRATYEELTRRKPVTKPQVARTCSVTDYQHTYDEIQPTPDYFLGKQAKASHIEQYHLNDLLQRWSHRQPQQESKVPTDLHSPR</sequence>
<evidence type="ECO:0000256" key="1">
    <source>
        <dbReference type="SAM" id="MobiDB-lite"/>
    </source>
</evidence>
<protein>
    <recommendedName>
        <fullName evidence="4">Clr5 domain-containing protein</fullName>
    </recommendedName>
</protein>
<evidence type="ECO:0000313" key="3">
    <source>
        <dbReference type="Proteomes" id="UP000034164"/>
    </source>
</evidence>
<dbReference type="VEuPathDB" id="FungiDB:EMCG_02743"/>
<evidence type="ECO:0008006" key="4">
    <source>
        <dbReference type="Google" id="ProtNLM"/>
    </source>
</evidence>
<dbReference type="EMBL" id="LCZI01001017">
    <property type="protein sequence ID" value="KKZ62898.1"/>
    <property type="molecule type" value="Genomic_DNA"/>
</dbReference>
<name>A0A0G2HXT9_9EURO</name>
<gene>
    <name evidence="2" type="ORF">EMCG_02743</name>
</gene>
<proteinExistence type="predicted"/>
<reference evidence="3" key="1">
    <citation type="journal article" date="2015" name="PLoS Genet.">
        <title>The dynamic genome and transcriptome of the human fungal pathogen Blastomyces and close relative Emmonsia.</title>
        <authorList>
            <person name="Munoz J.F."/>
            <person name="Gauthier G.M."/>
            <person name="Desjardins C.A."/>
            <person name="Gallo J.E."/>
            <person name="Holder J."/>
            <person name="Sullivan T.D."/>
            <person name="Marty A.J."/>
            <person name="Carmen J.C."/>
            <person name="Chen Z."/>
            <person name="Ding L."/>
            <person name="Gujja S."/>
            <person name="Magrini V."/>
            <person name="Misas E."/>
            <person name="Mitreva M."/>
            <person name="Priest M."/>
            <person name="Saif S."/>
            <person name="Whiston E.A."/>
            <person name="Young S."/>
            <person name="Zeng Q."/>
            <person name="Goldman W.E."/>
            <person name="Mardis E.R."/>
            <person name="Taylor J.W."/>
            <person name="McEwen J.G."/>
            <person name="Clay O.K."/>
            <person name="Klein B.S."/>
            <person name="Cuomo C.A."/>
        </authorList>
    </citation>
    <scope>NUCLEOTIDE SEQUENCE [LARGE SCALE GENOMIC DNA]</scope>
    <source>
        <strain evidence="3">UAMH 3008</strain>
    </source>
</reference>
<organism evidence="2 3">
    <name type="scientific">[Emmonsia] crescens</name>
    <dbReference type="NCBI Taxonomy" id="73230"/>
    <lineage>
        <taxon>Eukaryota</taxon>
        <taxon>Fungi</taxon>
        <taxon>Dikarya</taxon>
        <taxon>Ascomycota</taxon>
        <taxon>Pezizomycotina</taxon>
        <taxon>Eurotiomycetes</taxon>
        <taxon>Eurotiomycetidae</taxon>
        <taxon>Onygenales</taxon>
        <taxon>Ajellomycetaceae</taxon>
        <taxon>Emergomyces</taxon>
    </lineage>
</organism>
<comment type="caution">
    <text evidence="2">The sequence shown here is derived from an EMBL/GenBank/DDBJ whole genome shotgun (WGS) entry which is preliminary data.</text>
</comment>
<accession>A0A0G2HXT9</accession>
<evidence type="ECO:0000313" key="2">
    <source>
        <dbReference type="EMBL" id="KKZ62898.1"/>
    </source>
</evidence>
<dbReference type="OrthoDB" id="4365678at2759"/>
<dbReference type="Proteomes" id="UP000034164">
    <property type="component" value="Unassembled WGS sequence"/>
</dbReference>
<feature type="region of interest" description="Disordered" evidence="1">
    <location>
        <begin position="90"/>
        <end position="110"/>
    </location>
</feature>
<dbReference type="AlphaFoldDB" id="A0A0G2HXT9"/>